<dbReference type="EMBL" id="JAIWYP010000001">
    <property type="protein sequence ID" value="KAH3885220.1"/>
    <property type="molecule type" value="Genomic_DNA"/>
</dbReference>
<dbReference type="GO" id="GO:0006798">
    <property type="term" value="P:polyphosphate catabolic process"/>
    <property type="evidence" value="ECO:0007669"/>
    <property type="project" value="TreeGrafter"/>
</dbReference>
<dbReference type="GO" id="GO:0005737">
    <property type="term" value="C:cytoplasm"/>
    <property type="evidence" value="ECO:0007669"/>
    <property type="project" value="TreeGrafter"/>
</dbReference>
<name>A0A9D4MVW7_DREPO</name>
<reference evidence="2" key="2">
    <citation type="submission" date="2020-11" db="EMBL/GenBank/DDBJ databases">
        <authorList>
            <person name="McCartney M.A."/>
            <person name="Auch B."/>
            <person name="Kono T."/>
            <person name="Mallez S."/>
            <person name="Becker A."/>
            <person name="Gohl D.M."/>
            <person name="Silverstein K.A.T."/>
            <person name="Koren S."/>
            <person name="Bechman K.B."/>
            <person name="Herman A."/>
            <person name="Abrahante J.E."/>
            <person name="Garbe J."/>
        </authorList>
    </citation>
    <scope>NUCLEOTIDE SEQUENCE</scope>
    <source>
        <strain evidence="2">Duluth1</strain>
        <tissue evidence="2">Whole animal</tissue>
    </source>
</reference>
<dbReference type="AlphaFoldDB" id="A0A9D4MVW7"/>
<dbReference type="InterPro" id="IPR050126">
    <property type="entry name" value="Ap4A_hydrolase"/>
</dbReference>
<keyword evidence="4" id="KW-1185">Reference proteome</keyword>
<evidence type="ECO:0000313" key="3">
    <source>
        <dbReference type="EMBL" id="KAH3885220.1"/>
    </source>
</evidence>
<protein>
    <recommendedName>
        <fullName evidence="1">Calcineurin-like phosphoesterase domain-containing protein</fullName>
    </recommendedName>
</protein>
<evidence type="ECO:0000313" key="4">
    <source>
        <dbReference type="Proteomes" id="UP000828390"/>
    </source>
</evidence>
<evidence type="ECO:0000313" key="2">
    <source>
        <dbReference type="EMBL" id="KAH3884793.1"/>
    </source>
</evidence>
<dbReference type="Gene3D" id="3.60.21.10">
    <property type="match status" value="1"/>
</dbReference>
<dbReference type="Pfam" id="PF00149">
    <property type="entry name" value="Metallophos"/>
    <property type="match status" value="1"/>
</dbReference>
<dbReference type="PANTHER" id="PTHR42850:SF4">
    <property type="entry name" value="ZINC-DEPENDENT ENDOPOLYPHOSPHATASE"/>
    <property type="match status" value="1"/>
</dbReference>
<dbReference type="GO" id="GO:0016791">
    <property type="term" value="F:phosphatase activity"/>
    <property type="evidence" value="ECO:0007669"/>
    <property type="project" value="TreeGrafter"/>
</dbReference>
<gene>
    <name evidence="2" type="ORF">DPMN_008779</name>
    <name evidence="3" type="ORF">DPMN_009213</name>
</gene>
<dbReference type="InterPro" id="IPR004843">
    <property type="entry name" value="Calcineurin-like_PHP"/>
</dbReference>
<dbReference type="PANTHER" id="PTHR42850">
    <property type="entry name" value="METALLOPHOSPHOESTERASE"/>
    <property type="match status" value="1"/>
</dbReference>
<feature type="domain" description="Calcineurin-like phosphoesterase" evidence="1">
    <location>
        <begin position="20"/>
        <end position="109"/>
    </location>
</feature>
<dbReference type="EMBL" id="JAIWYP010000001">
    <property type="protein sequence ID" value="KAH3884793.1"/>
    <property type="molecule type" value="Genomic_DNA"/>
</dbReference>
<evidence type="ECO:0000259" key="1">
    <source>
        <dbReference type="Pfam" id="PF00149"/>
    </source>
</evidence>
<dbReference type="InterPro" id="IPR029052">
    <property type="entry name" value="Metallo-depent_PP-like"/>
</dbReference>
<dbReference type="SUPFAM" id="SSF56300">
    <property type="entry name" value="Metallo-dependent phosphatases"/>
    <property type="match status" value="1"/>
</dbReference>
<organism evidence="2 4">
    <name type="scientific">Dreissena polymorpha</name>
    <name type="common">Zebra mussel</name>
    <name type="synonym">Mytilus polymorpha</name>
    <dbReference type="NCBI Taxonomy" id="45954"/>
    <lineage>
        <taxon>Eukaryota</taxon>
        <taxon>Metazoa</taxon>
        <taxon>Spiralia</taxon>
        <taxon>Lophotrochozoa</taxon>
        <taxon>Mollusca</taxon>
        <taxon>Bivalvia</taxon>
        <taxon>Autobranchia</taxon>
        <taxon>Heteroconchia</taxon>
        <taxon>Euheterodonta</taxon>
        <taxon>Imparidentia</taxon>
        <taxon>Neoheterodontei</taxon>
        <taxon>Myida</taxon>
        <taxon>Dreissenoidea</taxon>
        <taxon>Dreissenidae</taxon>
        <taxon>Dreissena</taxon>
    </lineage>
</organism>
<dbReference type="GO" id="GO:0000298">
    <property type="term" value="F:endopolyphosphatase activity"/>
    <property type="evidence" value="ECO:0007669"/>
    <property type="project" value="TreeGrafter"/>
</dbReference>
<dbReference type="Proteomes" id="UP000828390">
    <property type="component" value="Unassembled WGS sequence"/>
</dbReference>
<proteinExistence type="predicted"/>
<comment type="caution">
    <text evidence="2">The sequence shown here is derived from an EMBL/GenBank/DDBJ whole genome shotgun (WGS) entry which is preliminary data.</text>
</comment>
<reference evidence="2" key="1">
    <citation type="journal article" date="2019" name="bioRxiv">
        <title>The Genome of the Zebra Mussel, Dreissena polymorpha: A Resource for Invasive Species Research.</title>
        <authorList>
            <person name="McCartney M.A."/>
            <person name="Auch B."/>
            <person name="Kono T."/>
            <person name="Mallez S."/>
            <person name="Zhang Y."/>
            <person name="Obille A."/>
            <person name="Becker A."/>
            <person name="Abrahante J.E."/>
            <person name="Garbe J."/>
            <person name="Badalamenti J.P."/>
            <person name="Herman A."/>
            <person name="Mangelson H."/>
            <person name="Liachko I."/>
            <person name="Sullivan S."/>
            <person name="Sone E.D."/>
            <person name="Koren S."/>
            <person name="Silverstein K.A.T."/>
            <person name="Beckman K.B."/>
            <person name="Gohl D.M."/>
        </authorList>
    </citation>
    <scope>NUCLEOTIDE SEQUENCE</scope>
    <source>
        <strain evidence="2">Duluth1</strain>
        <tissue evidence="2">Whole animal</tissue>
    </source>
</reference>
<accession>A0A9D4MVW7</accession>
<sequence length="130" mass="14767">MNCVLNYAIANIFSAFSALIVIGDVHGCYDELQELMRTATEVAPNIMFILVGDLVNHGPDSVAVVRKVSGLPGQVYAVRGNHDESAIRQARLYRENPNYILPEKYSWVKDLNDHDYKFLNELPTRFHCLR</sequence>